<dbReference type="VEuPathDB" id="TriTrypDB:BSAL_84390c"/>
<dbReference type="EMBL" id="CYKH01000975">
    <property type="protein sequence ID" value="CUG74348.1"/>
    <property type="molecule type" value="Genomic_DNA"/>
</dbReference>
<reference evidence="3" key="1">
    <citation type="submission" date="2015-09" db="EMBL/GenBank/DDBJ databases">
        <authorList>
            <consortium name="Pathogen Informatics"/>
        </authorList>
    </citation>
    <scope>NUCLEOTIDE SEQUENCE [LARGE SCALE GENOMIC DNA]</scope>
    <source>
        <strain evidence="3">Lake Konstanz</strain>
    </source>
</reference>
<evidence type="ECO:0000256" key="1">
    <source>
        <dbReference type="SAM" id="MobiDB-lite"/>
    </source>
</evidence>
<gene>
    <name evidence="2" type="ORF">BSAL_84390c</name>
</gene>
<feature type="compositionally biased region" description="Low complexity" evidence="1">
    <location>
        <begin position="160"/>
        <end position="171"/>
    </location>
</feature>
<dbReference type="Proteomes" id="UP000051952">
    <property type="component" value="Unassembled WGS sequence"/>
</dbReference>
<name>A0A0S4J3G4_BODSA</name>
<organism evidence="2 3">
    <name type="scientific">Bodo saltans</name>
    <name type="common">Flagellated protozoan</name>
    <dbReference type="NCBI Taxonomy" id="75058"/>
    <lineage>
        <taxon>Eukaryota</taxon>
        <taxon>Discoba</taxon>
        <taxon>Euglenozoa</taxon>
        <taxon>Kinetoplastea</taxon>
        <taxon>Metakinetoplastina</taxon>
        <taxon>Eubodonida</taxon>
        <taxon>Bodonidae</taxon>
        <taxon>Bodo</taxon>
    </lineage>
</organism>
<feature type="compositionally biased region" description="Basic residues" evidence="1">
    <location>
        <begin position="100"/>
        <end position="113"/>
    </location>
</feature>
<proteinExistence type="predicted"/>
<feature type="region of interest" description="Disordered" evidence="1">
    <location>
        <begin position="143"/>
        <end position="223"/>
    </location>
</feature>
<dbReference type="AlphaFoldDB" id="A0A0S4J3G4"/>
<accession>A0A0S4J3G4</accession>
<keyword evidence="3" id="KW-1185">Reference proteome</keyword>
<protein>
    <submittedName>
        <fullName evidence="2">Uncharacterized protein</fullName>
    </submittedName>
</protein>
<feature type="region of interest" description="Disordered" evidence="1">
    <location>
        <begin position="85"/>
        <end position="125"/>
    </location>
</feature>
<evidence type="ECO:0000313" key="3">
    <source>
        <dbReference type="Proteomes" id="UP000051952"/>
    </source>
</evidence>
<sequence>MAASTTPRAAERPVRGVGAWVVEGLLSYALCSALRSLLTHQQQHHTEAAAAPRAAASSRGLQAFVCNDPLHHTKSIYNPLTVHHASGPREAEGHVGANHRGTHSHSPHLHQQRNSHGGPAPTHLRQPRQFTGFWTSVVTQDVTQPQQQRVSTDAQHDTRSLPTTSTSPLPRWFRPPPPPTATAHTTAVEVNRSEATERNNTAHVSAARPNTRLSTRTTRVDERRQEIPPPTTLEYTSDGVAVEATTQSASTMSTSGEERSMTEYSGTLSLLTMTTTDVGVSMNLARFRAQQLRLIISD</sequence>
<evidence type="ECO:0000313" key="2">
    <source>
        <dbReference type="EMBL" id="CUG74348.1"/>
    </source>
</evidence>